<dbReference type="RefSeq" id="WP_350403341.1">
    <property type="nucleotide sequence ID" value="NZ_JBELOE010000287.1"/>
</dbReference>
<keyword evidence="1" id="KW-0732">Signal</keyword>
<proteinExistence type="predicted"/>
<evidence type="ECO:0000313" key="2">
    <source>
        <dbReference type="EMBL" id="MER2494323.1"/>
    </source>
</evidence>
<name>A0ABV1RN00_9ALTE</name>
<gene>
    <name evidence="2" type="ORF">ABS311_20815</name>
</gene>
<dbReference type="PANTHER" id="PTHR35271">
    <property type="entry name" value="ABC TRANSPORTER, SUBSTRATE-BINDING LIPOPROTEIN-RELATED"/>
    <property type="match status" value="1"/>
</dbReference>
<comment type="caution">
    <text evidence="2">The sequence shown here is derived from an EMBL/GenBank/DDBJ whole genome shotgun (WGS) entry which is preliminary data.</text>
</comment>
<dbReference type="InterPro" id="IPR007487">
    <property type="entry name" value="ABC_transpt-TYRBP-like"/>
</dbReference>
<dbReference type="EMBL" id="JBELOE010000287">
    <property type="protein sequence ID" value="MER2494323.1"/>
    <property type="molecule type" value="Genomic_DNA"/>
</dbReference>
<evidence type="ECO:0000256" key="1">
    <source>
        <dbReference type="SAM" id="SignalP"/>
    </source>
</evidence>
<sequence>MKKLLLFCLLFSSFILCRNTAAETIVVAYPAVKEPYQAVFELINKGIKENASHTIKTIEFPQRIGSQALLQQLQELDADAAILLGGFGFKYAHDIVKHLPVMVGGYPIKPNGFGGVSMTNDPEIVFSELERLAPHIKKVHMVYSQATEWIIPQTKLAAKKHGVELVAQRADDIREAMTYYDKLFKKINPATDSIWLTLDTVTANDQIVLPYLLEASWLRKFVLFSSKPTHAKRGALFSLFPDNYQLGKRLITMAESSLENQQYAVEPMNKFQVAVNLRAAAHLGVQYDESLKEELHIIVPR</sequence>
<dbReference type="PANTHER" id="PTHR35271:SF1">
    <property type="entry name" value="ABC TRANSPORTER, SUBSTRATE-BINDING LIPOPROTEIN"/>
    <property type="match status" value="1"/>
</dbReference>
<keyword evidence="3" id="KW-1185">Reference proteome</keyword>
<evidence type="ECO:0000313" key="3">
    <source>
        <dbReference type="Proteomes" id="UP001467690"/>
    </source>
</evidence>
<dbReference type="Pfam" id="PF04392">
    <property type="entry name" value="ABC_sub_bind"/>
    <property type="match status" value="1"/>
</dbReference>
<feature type="chain" id="PRO_5045767590" evidence="1">
    <location>
        <begin position="22"/>
        <end position="301"/>
    </location>
</feature>
<dbReference type="Proteomes" id="UP001467690">
    <property type="component" value="Unassembled WGS sequence"/>
</dbReference>
<protein>
    <submittedName>
        <fullName evidence="2">ABC transporter substrate binding protein</fullName>
    </submittedName>
</protein>
<dbReference type="Gene3D" id="3.40.50.2300">
    <property type="match status" value="1"/>
</dbReference>
<feature type="signal peptide" evidence="1">
    <location>
        <begin position="1"/>
        <end position="21"/>
    </location>
</feature>
<organism evidence="2 3">
    <name type="scientific">Catenovulum sediminis</name>
    <dbReference type="NCBI Taxonomy" id="1740262"/>
    <lineage>
        <taxon>Bacteria</taxon>
        <taxon>Pseudomonadati</taxon>
        <taxon>Pseudomonadota</taxon>
        <taxon>Gammaproteobacteria</taxon>
        <taxon>Alteromonadales</taxon>
        <taxon>Alteromonadaceae</taxon>
        <taxon>Catenovulum</taxon>
    </lineage>
</organism>
<reference evidence="2 3" key="1">
    <citation type="submission" date="2024-06" db="EMBL/GenBank/DDBJ databases">
        <authorList>
            <person name="Chen R.Y."/>
        </authorList>
    </citation>
    <scope>NUCLEOTIDE SEQUENCE [LARGE SCALE GENOMIC DNA]</scope>
    <source>
        <strain evidence="2 3">D2</strain>
    </source>
</reference>
<accession>A0ABV1RN00</accession>